<dbReference type="EMBL" id="AAQJ02000001">
    <property type="protein sequence ID" value="EDP46242.1"/>
    <property type="molecule type" value="Genomic_DNA"/>
</dbReference>
<dbReference type="STRING" id="59196.RICGR_0671"/>
<dbReference type="AlphaFoldDB" id="A8PMA7"/>
<accession>A8PMA7</accession>
<reference evidence="1" key="2">
    <citation type="submission" date="2007-10" db="EMBL/GenBank/DDBJ databases">
        <authorList>
            <person name="Myers G.S."/>
        </authorList>
    </citation>
    <scope>NUCLEOTIDE SEQUENCE [LARGE SCALE GENOMIC DNA]</scope>
</reference>
<sequence>MPNINENFSKTIPNASEGEYIDNSFYESFENRKKADRFRRISELSLILDKMNDFSNQTKDERVYVLVRKINVYFSELNQLMKDDPINHLNFESENDAIIKDFKNSLECLRHQVKQLPYSDYRLVHNLYKMINQLLEKLADFFMNGPVISEGVYISNTSKSNHFNFFHPSQSVDKALADLSEALSFSHSN</sequence>
<dbReference type="Proteomes" id="UP000054075">
    <property type="component" value="Unassembled WGS sequence"/>
</dbReference>
<name>A8PMA7_9COXI</name>
<comment type="caution">
    <text evidence="1">The sequence shown here is derived from an EMBL/GenBank/DDBJ whole genome shotgun (WGS) entry which is preliminary data.</text>
</comment>
<protein>
    <submittedName>
        <fullName evidence="1">Uncharacterized protein</fullName>
    </submittedName>
</protein>
<keyword evidence="2" id="KW-1185">Reference proteome</keyword>
<gene>
    <name evidence="1" type="ORF">RICGR_0671</name>
</gene>
<evidence type="ECO:0000313" key="2">
    <source>
        <dbReference type="Proteomes" id="UP000054075"/>
    </source>
</evidence>
<dbReference type="RefSeq" id="WP_006035225.1">
    <property type="nucleotide sequence ID" value="NZ_AAQJ02000001.1"/>
</dbReference>
<dbReference type="OrthoDB" id="1056775at2"/>
<reference evidence="1" key="1">
    <citation type="submission" date="2006-04" db="EMBL/GenBank/DDBJ databases">
        <authorList>
            <person name="Seshadri R."/>
            <person name="Federici B.A."/>
        </authorList>
    </citation>
    <scope>NUCLEOTIDE SEQUENCE [LARGE SCALE GENOMIC DNA]</scope>
</reference>
<organism evidence="1 2">
    <name type="scientific">Rickettsiella grylli</name>
    <dbReference type="NCBI Taxonomy" id="59196"/>
    <lineage>
        <taxon>Bacteria</taxon>
        <taxon>Pseudomonadati</taxon>
        <taxon>Pseudomonadota</taxon>
        <taxon>Gammaproteobacteria</taxon>
        <taxon>Legionellales</taxon>
        <taxon>Coxiellaceae</taxon>
        <taxon>Rickettsiella</taxon>
    </lineage>
</organism>
<proteinExistence type="predicted"/>
<evidence type="ECO:0000313" key="1">
    <source>
        <dbReference type="EMBL" id="EDP46242.1"/>
    </source>
</evidence>